<proteinExistence type="inferred from homology"/>
<feature type="transmembrane region" description="Helical" evidence="7">
    <location>
        <begin position="340"/>
        <end position="373"/>
    </location>
</feature>
<evidence type="ECO:0000256" key="1">
    <source>
        <dbReference type="ARBA" id="ARBA00004651"/>
    </source>
</evidence>
<dbReference type="Proteomes" id="UP000547510">
    <property type="component" value="Unassembled WGS sequence"/>
</dbReference>
<evidence type="ECO:0000256" key="7">
    <source>
        <dbReference type="SAM" id="Phobius"/>
    </source>
</evidence>
<dbReference type="EMBL" id="JACHJN010000005">
    <property type="protein sequence ID" value="MBB5957023.1"/>
    <property type="molecule type" value="Genomic_DNA"/>
</dbReference>
<feature type="transmembrane region" description="Helical" evidence="7">
    <location>
        <begin position="109"/>
        <end position="130"/>
    </location>
</feature>
<comment type="similarity">
    <text evidence="2">Belongs to the chromate ion transporter (CHR) (TC 2.A.51) family.</text>
</comment>
<name>A0A841CJ65_9PSEU</name>
<feature type="transmembrane region" description="Helical" evidence="7">
    <location>
        <begin position="266"/>
        <end position="296"/>
    </location>
</feature>
<evidence type="ECO:0000313" key="8">
    <source>
        <dbReference type="EMBL" id="MBB5957023.1"/>
    </source>
</evidence>
<dbReference type="PANTHER" id="PTHR33567:SF3">
    <property type="entry name" value="CHROMATE ION TRANSPORTER (EUROFUNG)"/>
    <property type="match status" value="1"/>
</dbReference>
<accession>A0A841CJ65</accession>
<feature type="transmembrane region" description="Helical" evidence="7">
    <location>
        <begin position="308"/>
        <end position="328"/>
    </location>
</feature>
<evidence type="ECO:0000256" key="3">
    <source>
        <dbReference type="ARBA" id="ARBA00022475"/>
    </source>
</evidence>
<dbReference type="RefSeq" id="WP_184691788.1">
    <property type="nucleotide sequence ID" value="NZ_JACHJN010000005.1"/>
</dbReference>
<evidence type="ECO:0000256" key="6">
    <source>
        <dbReference type="ARBA" id="ARBA00023136"/>
    </source>
</evidence>
<feature type="transmembrane region" description="Helical" evidence="7">
    <location>
        <begin position="80"/>
        <end position="102"/>
    </location>
</feature>
<keyword evidence="5 7" id="KW-1133">Transmembrane helix</keyword>
<evidence type="ECO:0000256" key="2">
    <source>
        <dbReference type="ARBA" id="ARBA00005262"/>
    </source>
</evidence>
<keyword evidence="3" id="KW-1003">Cell membrane</keyword>
<dbReference type="Pfam" id="PF02417">
    <property type="entry name" value="Chromate_transp"/>
    <property type="match status" value="2"/>
</dbReference>
<reference evidence="8 9" key="1">
    <citation type="submission" date="2020-08" db="EMBL/GenBank/DDBJ databases">
        <title>Genomic Encyclopedia of Type Strains, Phase III (KMG-III): the genomes of soil and plant-associated and newly described type strains.</title>
        <authorList>
            <person name="Whitman W."/>
        </authorList>
    </citation>
    <scope>NUCLEOTIDE SEQUENCE [LARGE SCALE GENOMIC DNA]</scope>
    <source>
        <strain evidence="8 9">CECT 8640</strain>
    </source>
</reference>
<organism evidence="8 9">
    <name type="scientific">Saccharothrix tamanrassetensis</name>
    <dbReference type="NCBI Taxonomy" id="1051531"/>
    <lineage>
        <taxon>Bacteria</taxon>
        <taxon>Bacillati</taxon>
        <taxon>Actinomycetota</taxon>
        <taxon>Actinomycetes</taxon>
        <taxon>Pseudonocardiales</taxon>
        <taxon>Pseudonocardiaceae</taxon>
        <taxon>Saccharothrix</taxon>
    </lineage>
</organism>
<dbReference type="NCBIfam" id="TIGR00937">
    <property type="entry name" value="2A51"/>
    <property type="match status" value="1"/>
</dbReference>
<dbReference type="PANTHER" id="PTHR33567">
    <property type="entry name" value="CHROMATE ION TRANSPORTER (EUROFUNG)"/>
    <property type="match status" value="1"/>
</dbReference>
<dbReference type="AlphaFoldDB" id="A0A841CJ65"/>
<keyword evidence="4 7" id="KW-0812">Transmembrane</keyword>
<comment type="caution">
    <text evidence="8">The sequence shown here is derived from an EMBL/GenBank/DDBJ whole genome shotgun (WGS) entry which is preliminary data.</text>
</comment>
<dbReference type="GO" id="GO:0005886">
    <property type="term" value="C:plasma membrane"/>
    <property type="evidence" value="ECO:0007669"/>
    <property type="project" value="UniProtKB-SubCell"/>
</dbReference>
<evidence type="ECO:0000256" key="5">
    <source>
        <dbReference type="ARBA" id="ARBA00022989"/>
    </source>
</evidence>
<keyword evidence="9" id="KW-1185">Reference proteome</keyword>
<protein>
    <submittedName>
        <fullName evidence="8">Chromate transporter</fullName>
    </submittedName>
</protein>
<sequence>MTRVGLGTIAREWGRIGCIGFGGPPAHISLLRDLCVTRRKWLDEAEFEEGIAATNLLPGPASTQLAILCAWRLRGTAGALVGGFCFIVPGLVLILALAALFLAADPPPWVLGAAAGAGAAVPAVALHAAWGLIPGSWRRVGAVRAARVRWVGYLAAGAVAAAVTGPWLVLVLVAAGIVEITVHAPSGRRTAWPVVLALPAASGGLVAVAWVAAKVGALSYGGGFVIIPMMQQDAVHTYGWMTDAQFLNAVALGQITPGPVVQTVAVVGFAAAGLVGGLLAAVVAFAPSFAFVIFAGPRLERLRHNGKAQAFLTGAGTAAIGAIAGSTLPLTASLHTNWQFVVLAAALGWLLVLRRGVVTALLAAGVVGALVALS</sequence>
<feature type="transmembrane region" description="Helical" evidence="7">
    <location>
        <begin position="150"/>
        <end position="178"/>
    </location>
</feature>
<dbReference type="GO" id="GO:0015109">
    <property type="term" value="F:chromate transmembrane transporter activity"/>
    <property type="evidence" value="ECO:0007669"/>
    <property type="project" value="InterPro"/>
</dbReference>
<gene>
    <name evidence="8" type="ORF">FHS29_003616</name>
</gene>
<dbReference type="InterPro" id="IPR003370">
    <property type="entry name" value="Chromate_transpt"/>
</dbReference>
<comment type="subcellular location">
    <subcellularLocation>
        <location evidence="1">Cell membrane</location>
        <topology evidence="1">Multi-pass membrane protein</topology>
    </subcellularLocation>
</comment>
<evidence type="ECO:0000256" key="4">
    <source>
        <dbReference type="ARBA" id="ARBA00022692"/>
    </source>
</evidence>
<evidence type="ECO:0000313" key="9">
    <source>
        <dbReference type="Proteomes" id="UP000547510"/>
    </source>
</evidence>
<dbReference type="PIRSF" id="PIRSF004810">
    <property type="entry name" value="ChrA"/>
    <property type="match status" value="1"/>
</dbReference>
<keyword evidence="6 7" id="KW-0472">Membrane</keyword>
<dbReference type="InterPro" id="IPR014047">
    <property type="entry name" value="Chr_Tranpt_l_chain"/>
</dbReference>